<dbReference type="RefSeq" id="XP_028265014.1">
    <property type="nucleotide sequence ID" value="XM_028409213.1"/>
</dbReference>
<dbReference type="SMART" id="SM00034">
    <property type="entry name" value="CLECT"/>
    <property type="match status" value="1"/>
</dbReference>
<dbReference type="InterPro" id="IPR050111">
    <property type="entry name" value="C-type_lectin/snaclec_domain"/>
</dbReference>
<dbReference type="InParanoid" id="A0A6P7IUQ6"/>
<dbReference type="CDD" id="cd00037">
    <property type="entry name" value="CLECT"/>
    <property type="match status" value="1"/>
</dbReference>
<dbReference type="OrthoDB" id="441660at2759"/>
<dbReference type="Gene3D" id="3.10.100.10">
    <property type="entry name" value="Mannose-Binding Protein A, subunit A"/>
    <property type="match status" value="1"/>
</dbReference>
<dbReference type="PRINTS" id="PR01504">
    <property type="entry name" value="PNCREATITSAP"/>
</dbReference>
<reference evidence="4" key="1">
    <citation type="submission" date="2025-08" db="UniProtKB">
        <authorList>
            <consortium name="RefSeq"/>
        </authorList>
    </citation>
    <scope>IDENTIFICATION</scope>
</reference>
<feature type="signal peptide" evidence="1">
    <location>
        <begin position="1"/>
        <end position="25"/>
    </location>
</feature>
<dbReference type="InterPro" id="IPR001304">
    <property type="entry name" value="C-type_lectin-like"/>
</dbReference>
<keyword evidence="1" id="KW-0732">Signal</keyword>
<dbReference type="AlphaFoldDB" id="A0A6P7IUQ6"/>
<evidence type="ECO:0000313" key="3">
    <source>
        <dbReference type="Proteomes" id="UP000515145"/>
    </source>
</evidence>
<sequence length="160" mass="17645">MASGLHVAVLVCVMSVLWIAPNVSAADGCKFCPSGWTLFQGRCYVFDKTEREWMDAELFCQSQGGNLASFRNADEYNFLRQLVKKATGSYVETWVGGHDAVKEGTWMWSDGSKHSFTAWGKGEPNGVGGEDCMEINFSGQDYVNDEKCVSKRAFACVISP</sequence>
<gene>
    <name evidence="4" type="primary">LOC114438101</name>
</gene>
<evidence type="ECO:0000259" key="2">
    <source>
        <dbReference type="PROSITE" id="PS50041"/>
    </source>
</evidence>
<protein>
    <submittedName>
        <fullName evidence="4">Galactose-specific lectin nattectin-like</fullName>
    </submittedName>
</protein>
<dbReference type="SUPFAM" id="SSF56436">
    <property type="entry name" value="C-type lectin-like"/>
    <property type="match status" value="1"/>
</dbReference>
<feature type="chain" id="PRO_5028144748" evidence="1">
    <location>
        <begin position="26"/>
        <end position="160"/>
    </location>
</feature>
<dbReference type="InterPro" id="IPR016187">
    <property type="entry name" value="CTDL_fold"/>
</dbReference>
<feature type="domain" description="C-type lectin" evidence="2">
    <location>
        <begin position="39"/>
        <end position="157"/>
    </location>
</feature>
<dbReference type="PANTHER" id="PTHR22803">
    <property type="entry name" value="MANNOSE, PHOSPHOLIPASE, LECTIN RECEPTOR RELATED"/>
    <property type="match status" value="1"/>
</dbReference>
<organism evidence="3 4">
    <name type="scientific">Parambassis ranga</name>
    <name type="common">Indian glassy fish</name>
    <dbReference type="NCBI Taxonomy" id="210632"/>
    <lineage>
        <taxon>Eukaryota</taxon>
        <taxon>Metazoa</taxon>
        <taxon>Chordata</taxon>
        <taxon>Craniata</taxon>
        <taxon>Vertebrata</taxon>
        <taxon>Euteleostomi</taxon>
        <taxon>Actinopterygii</taxon>
        <taxon>Neopterygii</taxon>
        <taxon>Teleostei</taxon>
        <taxon>Neoteleostei</taxon>
        <taxon>Acanthomorphata</taxon>
        <taxon>Ovalentaria</taxon>
        <taxon>Ambassidae</taxon>
        <taxon>Parambassis</taxon>
    </lineage>
</organism>
<evidence type="ECO:0000256" key="1">
    <source>
        <dbReference type="SAM" id="SignalP"/>
    </source>
</evidence>
<dbReference type="Pfam" id="PF00059">
    <property type="entry name" value="Lectin_C"/>
    <property type="match status" value="1"/>
</dbReference>
<keyword evidence="3" id="KW-1185">Reference proteome</keyword>
<accession>A0A6P7IUQ6</accession>
<dbReference type="FunCoup" id="A0A6P7IUQ6">
    <property type="interactions" value="795"/>
</dbReference>
<dbReference type="GeneID" id="114438101"/>
<dbReference type="Proteomes" id="UP000515145">
    <property type="component" value="Chromosome 7"/>
</dbReference>
<dbReference type="InterPro" id="IPR016186">
    <property type="entry name" value="C-type_lectin-like/link_sf"/>
</dbReference>
<dbReference type="PROSITE" id="PS50041">
    <property type="entry name" value="C_TYPE_LECTIN_2"/>
    <property type="match status" value="1"/>
</dbReference>
<name>A0A6P7IUQ6_9TELE</name>
<evidence type="ECO:0000313" key="4">
    <source>
        <dbReference type="RefSeq" id="XP_028265014.1"/>
    </source>
</evidence>
<proteinExistence type="predicted"/>